<reference evidence="1 2" key="1">
    <citation type="submission" date="2015-05" db="EMBL/GenBank/DDBJ databases">
        <title>Photobacterium galathea sp. nov.</title>
        <authorList>
            <person name="Machado H."/>
            <person name="Gram L."/>
        </authorList>
    </citation>
    <scope>NUCLEOTIDE SEQUENCE [LARGE SCALE GENOMIC DNA]</scope>
    <source>
        <strain evidence="1 2">DSM 25995</strain>
    </source>
</reference>
<proteinExistence type="predicted"/>
<organism evidence="1 2">
    <name type="scientific">Photobacterium aphoticum</name>
    <dbReference type="NCBI Taxonomy" id="754436"/>
    <lineage>
        <taxon>Bacteria</taxon>
        <taxon>Pseudomonadati</taxon>
        <taxon>Pseudomonadota</taxon>
        <taxon>Gammaproteobacteria</taxon>
        <taxon>Vibrionales</taxon>
        <taxon>Vibrionaceae</taxon>
        <taxon>Photobacterium</taxon>
    </lineage>
</organism>
<name>A0A0J1GMS1_9GAMM</name>
<dbReference type="EMBL" id="LDOV01000017">
    <property type="protein sequence ID" value="KLV01058.1"/>
    <property type="molecule type" value="Genomic_DNA"/>
</dbReference>
<dbReference type="PATRIC" id="fig|754436.4.peg.2039"/>
<dbReference type="AlphaFoldDB" id="A0A0J1GMS1"/>
<protein>
    <submittedName>
        <fullName evidence="1">Uncharacterized protein</fullName>
    </submittedName>
</protein>
<dbReference type="SUPFAM" id="SSF53448">
    <property type="entry name" value="Nucleotide-diphospho-sugar transferases"/>
    <property type="match status" value="1"/>
</dbReference>
<dbReference type="Proteomes" id="UP000036426">
    <property type="component" value="Unassembled WGS sequence"/>
</dbReference>
<evidence type="ECO:0000313" key="1">
    <source>
        <dbReference type="EMBL" id="KLV01058.1"/>
    </source>
</evidence>
<gene>
    <name evidence="1" type="ORF">ABT58_09630</name>
</gene>
<accession>A0A0J1GMS1</accession>
<sequence length="332" mass="37717">MKKGKDMLDKIRAVKERIERFRFQSQAHQIRSIQPIQYTPDPNVAILTMVGHDTLNMYLIAVASFMRQFGYGTIEVLDDGTLDDDDIAVLTRIIPLVRITKACDIETHGCPTYSSWKRLFRVLQLVENAYVIQLDSDIVAMKPLTEIHEKVKHNHGFAAGSAAWPEPVDVHFLDGIVKQWNNNHVQSCAERIFKHLDYFKGGTRYLRGCAGFCGYPKGSFNLDQICALSNEIASHIGAEKWASWGSEQTATLCLLSKSEKPSILPWPHYQNFLFPTSNEPTDAMKLIHFIGSNRFKRNDYRKLAQQVINNQPMCPEAQRSAPLLNRISNALP</sequence>
<evidence type="ECO:0000313" key="2">
    <source>
        <dbReference type="Proteomes" id="UP000036426"/>
    </source>
</evidence>
<comment type="caution">
    <text evidence="1">The sequence shown here is derived from an EMBL/GenBank/DDBJ whole genome shotgun (WGS) entry which is preliminary data.</text>
</comment>
<dbReference type="InterPro" id="IPR029044">
    <property type="entry name" value="Nucleotide-diphossugar_trans"/>
</dbReference>
<keyword evidence="2" id="KW-1185">Reference proteome</keyword>